<proteinExistence type="predicted"/>
<gene>
    <name evidence="3" type="ORF">MKW98_005384</name>
</gene>
<protein>
    <recommendedName>
        <fullName evidence="5">Glycine-rich protein</fullName>
    </recommendedName>
</protein>
<comment type="caution">
    <text evidence="3">The sequence shown here is derived from an EMBL/GenBank/DDBJ whole genome shotgun (WGS) entry which is preliminary data.</text>
</comment>
<sequence length="128" mass="13139">MGLLARTSLCFLLLIHLSLSSGSYYAIGSVYEQQNENNVQGSGMMVRINRRLGRGGGGSRGGGRSPSSNGGGTASRRVPYTGGIYAAGAGSHNNNNHGSSSAPLIICNRNSIGLLASFIVAIILAAEL</sequence>
<accession>A0AAD4X527</accession>
<feature type="signal peptide" evidence="2">
    <location>
        <begin position="1"/>
        <end position="20"/>
    </location>
</feature>
<organism evidence="3 4">
    <name type="scientific">Papaver atlanticum</name>
    <dbReference type="NCBI Taxonomy" id="357466"/>
    <lineage>
        <taxon>Eukaryota</taxon>
        <taxon>Viridiplantae</taxon>
        <taxon>Streptophyta</taxon>
        <taxon>Embryophyta</taxon>
        <taxon>Tracheophyta</taxon>
        <taxon>Spermatophyta</taxon>
        <taxon>Magnoliopsida</taxon>
        <taxon>Ranunculales</taxon>
        <taxon>Papaveraceae</taxon>
        <taxon>Papaveroideae</taxon>
        <taxon>Papaver</taxon>
    </lineage>
</organism>
<dbReference type="EMBL" id="JAJJMB010017633">
    <property type="protein sequence ID" value="KAI3837051.1"/>
    <property type="molecule type" value="Genomic_DNA"/>
</dbReference>
<dbReference type="AlphaFoldDB" id="A0AAD4X527"/>
<evidence type="ECO:0008006" key="5">
    <source>
        <dbReference type="Google" id="ProtNLM"/>
    </source>
</evidence>
<feature type="region of interest" description="Disordered" evidence="1">
    <location>
        <begin position="53"/>
        <end position="74"/>
    </location>
</feature>
<evidence type="ECO:0000313" key="4">
    <source>
        <dbReference type="Proteomes" id="UP001202328"/>
    </source>
</evidence>
<feature type="compositionally biased region" description="Gly residues" evidence="1">
    <location>
        <begin position="54"/>
        <end position="73"/>
    </location>
</feature>
<reference evidence="3" key="1">
    <citation type="submission" date="2022-04" db="EMBL/GenBank/DDBJ databases">
        <title>A functionally conserved STORR gene fusion in Papaver species that diverged 16.8 million years ago.</title>
        <authorList>
            <person name="Catania T."/>
        </authorList>
    </citation>
    <scope>NUCLEOTIDE SEQUENCE</scope>
    <source>
        <strain evidence="3">S-188037</strain>
    </source>
</reference>
<dbReference type="Proteomes" id="UP001202328">
    <property type="component" value="Unassembled WGS sequence"/>
</dbReference>
<evidence type="ECO:0000256" key="2">
    <source>
        <dbReference type="SAM" id="SignalP"/>
    </source>
</evidence>
<evidence type="ECO:0000256" key="1">
    <source>
        <dbReference type="SAM" id="MobiDB-lite"/>
    </source>
</evidence>
<feature type="chain" id="PRO_5041929280" description="Glycine-rich protein" evidence="2">
    <location>
        <begin position="21"/>
        <end position="128"/>
    </location>
</feature>
<keyword evidence="2" id="KW-0732">Signal</keyword>
<evidence type="ECO:0000313" key="3">
    <source>
        <dbReference type="EMBL" id="KAI3837051.1"/>
    </source>
</evidence>
<name>A0AAD4X527_9MAGN</name>
<keyword evidence="4" id="KW-1185">Reference proteome</keyword>